<evidence type="ECO:0000259" key="1">
    <source>
        <dbReference type="Pfam" id="PF03184"/>
    </source>
</evidence>
<dbReference type="GO" id="GO:0004519">
    <property type="term" value="F:endonuclease activity"/>
    <property type="evidence" value="ECO:0007669"/>
    <property type="project" value="UniProtKB-KW"/>
</dbReference>
<keyword evidence="2" id="KW-0255">Endonuclease</keyword>
<keyword evidence="2" id="KW-0378">Hydrolase</keyword>
<keyword evidence="2" id="KW-0540">Nuclease</keyword>
<keyword evidence="3" id="KW-1185">Reference proteome</keyword>
<evidence type="ECO:0000313" key="2">
    <source>
        <dbReference type="EMBL" id="POM59290.1"/>
    </source>
</evidence>
<evidence type="ECO:0000313" key="3">
    <source>
        <dbReference type="Proteomes" id="UP000237271"/>
    </source>
</evidence>
<reference evidence="2 3" key="1">
    <citation type="journal article" date="2017" name="Genome Biol. Evol.">
        <title>Phytophthora megakarya and P. palmivora, closely related causal agents of cacao black pod rot, underwent increases in genome sizes and gene numbers by different mechanisms.</title>
        <authorList>
            <person name="Ali S.S."/>
            <person name="Shao J."/>
            <person name="Lary D.J."/>
            <person name="Kronmiller B."/>
            <person name="Shen D."/>
            <person name="Strem M.D."/>
            <person name="Amoako-Attah I."/>
            <person name="Akrofi A.Y."/>
            <person name="Begoude B.A."/>
            <person name="Ten Hoopen G.M."/>
            <person name="Coulibaly K."/>
            <person name="Kebe B.I."/>
            <person name="Melnick R.L."/>
            <person name="Guiltinan M.J."/>
            <person name="Tyler B.M."/>
            <person name="Meinhardt L.W."/>
            <person name="Bailey B.A."/>
        </authorList>
    </citation>
    <scope>NUCLEOTIDE SEQUENCE [LARGE SCALE GENOMIC DNA]</scope>
    <source>
        <strain evidence="3">sbr112.9</strain>
    </source>
</reference>
<dbReference type="AlphaFoldDB" id="A0A2P4X160"/>
<accession>A0A2P4X160</accession>
<dbReference type="OrthoDB" id="128940at2759"/>
<dbReference type="GO" id="GO:0003676">
    <property type="term" value="F:nucleic acid binding"/>
    <property type="evidence" value="ECO:0007669"/>
    <property type="project" value="InterPro"/>
</dbReference>
<gene>
    <name evidence="2" type="ORF">PHPALM_32002</name>
</gene>
<dbReference type="Pfam" id="PF03184">
    <property type="entry name" value="DDE_1"/>
    <property type="match status" value="1"/>
</dbReference>
<protein>
    <submittedName>
        <fullName evidence="2">DDE superfamily endonuclease containing protein</fullName>
    </submittedName>
</protein>
<name>A0A2P4X160_9STRA</name>
<sequence>MFRLPQSPLLLHIYVLPAHTSHFLQPLDVGVVQPFKAIYNSAVPHLNGEVVSERVQNAMERRGLHLDSLKEATLSIKMFIEPAGRPRQRETSLTAAFPVASC</sequence>
<dbReference type="Proteomes" id="UP000237271">
    <property type="component" value="Unassembled WGS sequence"/>
</dbReference>
<dbReference type="EMBL" id="NCKW01017239">
    <property type="protein sequence ID" value="POM59290.1"/>
    <property type="molecule type" value="Genomic_DNA"/>
</dbReference>
<comment type="caution">
    <text evidence="2">The sequence shown here is derived from an EMBL/GenBank/DDBJ whole genome shotgun (WGS) entry which is preliminary data.</text>
</comment>
<dbReference type="InterPro" id="IPR004875">
    <property type="entry name" value="DDE_SF_endonuclease_dom"/>
</dbReference>
<organism evidence="2 3">
    <name type="scientific">Phytophthora palmivora</name>
    <dbReference type="NCBI Taxonomy" id="4796"/>
    <lineage>
        <taxon>Eukaryota</taxon>
        <taxon>Sar</taxon>
        <taxon>Stramenopiles</taxon>
        <taxon>Oomycota</taxon>
        <taxon>Peronosporomycetes</taxon>
        <taxon>Peronosporales</taxon>
        <taxon>Peronosporaceae</taxon>
        <taxon>Phytophthora</taxon>
    </lineage>
</organism>
<feature type="domain" description="DDE-1" evidence="1">
    <location>
        <begin position="13"/>
        <end position="45"/>
    </location>
</feature>
<proteinExistence type="predicted"/>